<name>A0A6J5LJU2_9CAUD</name>
<sequence>MAGYTKEFLIEAFMSRYVKCKTISVESLIDLEEMATKFYDEVGRDKFRVYACLDAEAIRVFKETGTR</sequence>
<organism evidence="1">
    <name type="scientific">uncultured Caudovirales phage</name>
    <dbReference type="NCBI Taxonomy" id="2100421"/>
    <lineage>
        <taxon>Viruses</taxon>
        <taxon>Duplodnaviria</taxon>
        <taxon>Heunggongvirae</taxon>
        <taxon>Uroviricota</taxon>
        <taxon>Caudoviricetes</taxon>
        <taxon>Peduoviridae</taxon>
        <taxon>Maltschvirus</taxon>
        <taxon>Maltschvirus maltsch</taxon>
    </lineage>
</organism>
<protein>
    <submittedName>
        <fullName evidence="1">Uncharacterized protein</fullName>
    </submittedName>
</protein>
<reference evidence="1" key="1">
    <citation type="submission" date="2020-04" db="EMBL/GenBank/DDBJ databases">
        <authorList>
            <person name="Chiriac C."/>
            <person name="Salcher M."/>
            <person name="Ghai R."/>
            <person name="Kavagutti S V."/>
        </authorList>
    </citation>
    <scope>NUCLEOTIDE SEQUENCE</scope>
</reference>
<dbReference type="EMBL" id="LR796284">
    <property type="protein sequence ID" value="CAB4134461.1"/>
    <property type="molecule type" value="Genomic_DNA"/>
</dbReference>
<gene>
    <name evidence="1" type="ORF">UFOVP273_80</name>
</gene>
<accession>A0A6J5LJU2</accession>
<evidence type="ECO:0000313" key="1">
    <source>
        <dbReference type="EMBL" id="CAB4134461.1"/>
    </source>
</evidence>
<proteinExistence type="predicted"/>